<keyword evidence="7 11" id="KW-0812">Transmembrane</keyword>
<keyword evidence="9 11" id="KW-0472">Membrane</keyword>
<proteinExistence type="inferred from homology"/>
<evidence type="ECO:0000256" key="10">
    <source>
        <dbReference type="ARBA" id="ARBA00037054"/>
    </source>
</evidence>
<feature type="transmembrane region" description="Helical" evidence="11">
    <location>
        <begin position="116"/>
        <end position="139"/>
    </location>
</feature>
<evidence type="ECO:0000256" key="8">
    <source>
        <dbReference type="ARBA" id="ARBA00022989"/>
    </source>
</evidence>
<comment type="subunit">
    <text evidence="3 12">The complex is composed of two ATP-binding proteins (UgpC), two transmembrane proteins (UgpA and UgpE) and a solute-binding protein (UgpB).</text>
</comment>
<evidence type="ECO:0000256" key="6">
    <source>
        <dbReference type="ARBA" id="ARBA00022475"/>
    </source>
</evidence>
<dbReference type="PANTHER" id="PTHR43744">
    <property type="entry name" value="ABC TRANSPORTER PERMEASE PROTEIN MG189-RELATED-RELATED"/>
    <property type="match status" value="1"/>
</dbReference>
<dbReference type="Proteomes" id="UP001596104">
    <property type="component" value="Unassembled WGS sequence"/>
</dbReference>
<keyword evidence="5 11" id="KW-0813">Transport</keyword>
<organism evidence="14 15">
    <name type="scientific">Bosea vestrisii</name>
    <dbReference type="NCBI Taxonomy" id="151416"/>
    <lineage>
        <taxon>Bacteria</taxon>
        <taxon>Pseudomonadati</taxon>
        <taxon>Pseudomonadota</taxon>
        <taxon>Alphaproteobacteria</taxon>
        <taxon>Hyphomicrobiales</taxon>
        <taxon>Boseaceae</taxon>
        <taxon>Bosea</taxon>
    </lineage>
</organism>
<dbReference type="EMBL" id="JBHSLV010000012">
    <property type="protein sequence ID" value="MFC5392535.1"/>
    <property type="molecule type" value="Genomic_DNA"/>
</dbReference>
<dbReference type="Gene3D" id="1.10.3720.10">
    <property type="entry name" value="MetI-like"/>
    <property type="match status" value="1"/>
</dbReference>
<evidence type="ECO:0000256" key="9">
    <source>
        <dbReference type="ARBA" id="ARBA00023136"/>
    </source>
</evidence>
<comment type="caution">
    <text evidence="14">The sequence shown here is derived from an EMBL/GenBank/DDBJ whole genome shotgun (WGS) entry which is preliminary data.</text>
</comment>
<evidence type="ECO:0000313" key="15">
    <source>
        <dbReference type="Proteomes" id="UP001596104"/>
    </source>
</evidence>
<feature type="transmembrane region" description="Helical" evidence="11">
    <location>
        <begin position="145"/>
        <end position="169"/>
    </location>
</feature>
<evidence type="ECO:0000256" key="7">
    <source>
        <dbReference type="ARBA" id="ARBA00022692"/>
    </source>
</evidence>
<dbReference type="InterPro" id="IPR035906">
    <property type="entry name" value="MetI-like_sf"/>
</dbReference>
<dbReference type="InterPro" id="IPR000515">
    <property type="entry name" value="MetI-like"/>
</dbReference>
<dbReference type="Pfam" id="PF00528">
    <property type="entry name" value="BPD_transp_1"/>
    <property type="match status" value="1"/>
</dbReference>
<evidence type="ECO:0000259" key="13">
    <source>
        <dbReference type="PROSITE" id="PS50928"/>
    </source>
</evidence>
<dbReference type="CDD" id="cd06261">
    <property type="entry name" value="TM_PBP2"/>
    <property type="match status" value="1"/>
</dbReference>
<evidence type="ECO:0000313" key="14">
    <source>
        <dbReference type="EMBL" id="MFC5392535.1"/>
    </source>
</evidence>
<evidence type="ECO:0000256" key="11">
    <source>
        <dbReference type="RuleBase" id="RU363032"/>
    </source>
</evidence>
<gene>
    <name evidence="12" type="primary">ugpE</name>
    <name evidence="14" type="ORF">ACFPPC_07775</name>
</gene>
<evidence type="ECO:0000256" key="4">
    <source>
        <dbReference type="ARBA" id="ARBA00020515"/>
    </source>
</evidence>
<dbReference type="RefSeq" id="WP_377007335.1">
    <property type="nucleotide sequence ID" value="NZ_JBHSLV010000012.1"/>
</dbReference>
<accession>A0ABW0H7C2</accession>
<protein>
    <recommendedName>
        <fullName evidence="4 12">sn-glycerol-3-phosphate transport system permease protein UgpE</fullName>
    </recommendedName>
</protein>
<evidence type="ECO:0000256" key="1">
    <source>
        <dbReference type="ARBA" id="ARBA00004651"/>
    </source>
</evidence>
<dbReference type="PANTHER" id="PTHR43744:SF8">
    <property type="entry name" value="SN-GLYCEROL-3-PHOSPHATE TRANSPORT SYSTEM PERMEASE PROTEIN UGPE"/>
    <property type="match status" value="1"/>
</dbReference>
<keyword evidence="8 11" id="KW-1133">Transmembrane helix</keyword>
<name>A0ABW0H7C2_9HYPH</name>
<evidence type="ECO:0000256" key="3">
    <source>
        <dbReference type="ARBA" id="ARBA00011557"/>
    </source>
</evidence>
<comment type="function">
    <text evidence="10 12">Part of the ABC transporter complex UgpBAEC involved in sn-glycerol-3-phosphate (G3P) import. Probably responsible for the translocation of the substrate across the membrane.</text>
</comment>
<sequence>MSSDAQMTRISRPLQIAAYVFGGLVGLAFLYPYWWMLVSAFRSTRAIMDDPLRLLPETLELSIFTEIASLGGVSLARYIANSLAITTASTVLSVVVTALGAYALTRKPQLPGFTALRYGFLVTIMYPYMLLVIPVYLVMFKLGLLGSYAGIVLFLALGPIQFFLFEQFFRKIPGEVIEAAIIDGANEAQILFRIVLPMASSITATVALITFLLNWAQWFPVLVISKTPDTYTLPVALLSMNTELGANFQGIMALAVITTLPVAGLFLLAQKRVMAGMASGAVKG</sequence>
<evidence type="ECO:0000256" key="5">
    <source>
        <dbReference type="ARBA" id="ARBA00022448"/>
    </source>
</evidence>
<feature type="transmembrane region" description="Helical" evidence="11">
    <location>
        <begin position="190"/>
        <end position="213"/>
    </location>
</feature>
<evidence type="ECO:0000256" key="2">
    <source>
        <dbReference type="ARBA" id="ARBA00009306"/>
    </source>
</evidence>
<keyword evidence="15" id="KW-1185">Reference proteome</keyword>
<feature type="domain" description="ABC transmembrane type-1" evidence="13">
    <location>
        <begin position="79"/>
        <end position="269"/>
    </location>
</feature>
<keyword evidence="6 12" id="KW-1003">Cell membrane</keyword>
<comment type="similarity">
    <text evidence="2 11">Belongs to the binding-protein-dependent transport system permease family.</text>
</comment>
<feature type="transmembrane region" description="Helical" evidence="11">
    <location>
        <begin position="248"/>
        <end position="269"/>
    </location>
</feature>
<comment type="subcellular location">
    <subcellularLocation>
        <location evidence="12">Cell inner membrane</location>
        <topology evidence="12">Multi-pass membrane protein</topology>
    </subcellularLocation>
    <subcellularLocation>
        <location evidence="1 11">Cell membrane</location>
        <topology evidence="1 11">Multi-pass membrane protein</topology>
    </subcellularLocation>
</comment>
<dbReference type="PROSITE" id="PS50928">
    <property type="entry name" value="ABC_TM1"/>
    <property type="match status" value="1"/>
</dbReference>
<feature type="transmembrane region" description="Helical" evidence="11">
    <location>
        <begin position="78"/>
        <end position="104"/>
    </location>
</feature>
<dbReference type="SUPFAM" id="SSF161098">
    <property type="entry name" value="MetI-like"/>
    <property type="match status" value="1"/>
</dbReference>
<feature type="transmembrane region" description="Helical" evidence="11">
    <location>
        <begin position="16"/>
        <end position="35"/>
    </location>
</feature>
<keyword evidence="12" id="KW-0997">Cell inner membrane</keyword>
<reference evidence="15" key="1">
    <citation type="journal article" date="2019" name="Int. J. Syst. Evol. Microbiol.">
        <title>The Global Catalogue of Microorganisms (GCM) 10K type strain sequencing project: providing services to taxonomists for standard genome sequencing and annotation.</title>
        <authorList>
            <consortium name="The Broad Institute Genomics Platform"/>
            <consortium name="The Broad Institute Genome Sequencing Center for Infectious Disease"/>
            <person name="Wu L."/>
            <person name="Ma J."/>
        </authorList>
    </citation>
    <scope>NUCLEOTIDE SEQUENCE [LARGE SCALE GENOMIC DNA]</scope>
    <source>
        <strain evidence="15">CGMCC 1.16326</strain>
    </source>
</reference>
<evidence type="ECO:0000256" key="12">
    <source>
        <dbReference type="RuleBase" id="RU363056"/>
    </source>
</evidence>